<dbReference type="AlphaFoldDB" id="A0A8H6G3D9"/>
<protein>
    <submittedName>
        <fullName evidence="1">Uncharacterized protein</fullName>
    </submittedName>
</protein>
<evidence type="ECO:0000313" key="2">
    <source>
        <dbReference type="Proteomes" id="UP000578531"/>
    </source>
</evidence>
<dbReference type="Proteomes" id="UP000578531">
    <property type="component" value="Unassembled WGS sequence"/>
</dbReference>
<reference evidence="1 2" key="1">
    <citation type="journal article" date="2020" name="Genomics">
        <title>Complete, high-quality genomes from long-read metagenomic sequencing of two wolf lichen thalli reveals enigmatic genome architecture.</title>
        <authorList>
            <person name="McKenzie S.K."/>
            <person name="Walston R.F."/>
            <person name="Allen J.L."/>
        </authorList>
    </citation>
    <scope>NUCLEOTIDE SEQUENCE [LARGE SCALE GENOMIC DNA]</scope>
    <source>
        <strain evidence="1">WasteWater2</strain>
    </source>
</reference>
<dbReference type="EMBL" id="JACCJC010000005">
    <property type="protein sequence ID" value="KAF6239786.1"/>
    <property type="molecule type" value="Genomic_DNA"/>
</dbReference>
<dbReference type="GeneID" id="59284006"/>
<keyword evidence="2" id="KW-1185">Reference proteome</keyword>
<proteinExistence type="predicted"/>
<dbReference type="OrthoDB" id="5286874at2759"/>
<evidence type="ECO:0000313" key="1">
    <source>
        <dbReference type="EMBL" id="KAF6239786.1"/>
    </source>
</evidence>
<comment type="caution">
    <text evidence="1">The sequence shown here is derived from an EMBL/GenBank/DDBJ whole genome shotgun (WGS) entry which is preliminary data.</text>
</comment>
<name>A0A8H6G3D9_9LECA</name>
<sequence>MLTDRKPNPLVVIGAEDENETGSYQELSMIQSNQSTKTPLPYREYVHDLVQGGWDILKPLDEYMSVDIEDQELVVPILEITDTSRLERRPDIHDGLALKKFWDEGKPANVKVRTYMAEPGGDLAAGVMAALGSSLDLDPRLFQSGLRGHKRVLAPSDHHRAPFTSIKFGVPKLSTPLMTDAEKFKVTFLCQA</sequence>
<accession>A0A8H6G3D9</accession>
<gene>
    <name evidence="1" type="ORF">HO173_002332</name>
</gene>
<organism evidence="1 2">
    <name type="scientific">Letharia columbiana</name>
    <dbReference type="NCBI Taxonomy" id="112416"/>
    <lineage>
        <taxon>Eukaryota</taxon>
        <taxon>Fungi</taxon>
        <taxon>Dikarya</taxon>
        <taxon>Ascomycota</taxon>
        <taxon>Pezizomycotina</taxon>
        <taxon>Lecanoromycetes</taxon>
        <taxon>OSLEUM clade</taxon>
        <taxon>Lecanoromycetidae</taxon>
        <taxon>Lecanorales</taxon>
        <taxon>Lecanorineae</taxon>
        <taxon>Parmeliaceae</taxon>
        <taxon>Letharia</taxon>
    </lineage>
</organism>
<dbReference type="RefSeq" id="XP_037169061.1">
    <property type="nucleotide sequence ID" value="XM_037304266.1"/>
</dbReference>